<comment type="similarity">
    <text evidence="1">Belongs to the D-isomer specific 2-hydroxyacid dehydrogenase family.</text>
</comment>
<dbReference type="InterPro" id="IPR036291">
    <property type="entry name" value="NAD(P)-bd_dom_sf"/>
</dbReference>
<evidence type="ECO:0000256" key="3">
    <source>
        <dbReference type="ARBA" id="ARBA00023002"/>
    </source>
</evidence>
<dbReference type="CDD" id="cd02513">
    <property type="entry name" value="CMP-NeuAc_Synthase"/>
    <property type="match status" value="1"/>
</dbReference>
<feature type="domain" description="Methyltransferase type 11" evidence="7">
    <location>
        <begin position="297"/>
        <end position="391"/>
    </location>
</feature>
<evidence type="ECO:0008006" key="10">
    <source>
        <dbReference type="Google" id="ProtNLM"/>
    </source>
</evidence>
<dbReference type="SUPFAM" id="SSF53335">
    <property type="entry name" value="S-adenosyl-L-methionine-dependent methyltransferases"/>
    <property type="match status" value="1"/>
</dbReference>
<dbReference type="Pfam" id="PF02348">
    <property type="entry name" value="CTP_transf_3"/>
    <property type="match status" value="1"/>
</dbReference>
<dbReference type="InterPro" id="IPR029063">
    <property type="entry name" value="SAM-dependent_MTases_sf"/>
</dbReference>
<evidence type="ECO:0000256" key="4">
    <source>
        <dbReference type="ARBA" id="ARBA00023027"/>
    </source>
</evidence>
<dbReference type="STRING" id="1798561.A3B87_00185"/>
<accession>A0A1F6FN38</accession>
<gene>
    <name evidence="8" type="ORF">A3B87_00185</name>
</gene>
<dbReference type="GO" id="GO:0051287">
    <property type="term" value="F:NAD binding"/>
    <property type="evidence" value="ECO:0007669"/>
    <property type="project" value="InterPro"/>
</dbReference>
<dbReference type="InterPro" id="IPR006140">
    <property type="entry name" value="D-isomer_DH_NAD-bd"/>
</dbReference>
<organism evidence="8 9">
    <name type="scientific">Candidatus Kuenenbacteria bacterium RIFCSPHIGHO2_02_FULL_39_13</name>
    <dbReference type="NCBI Taxonomy" id="1798561"/>
    <lineage>
        <taxon>Bacteria</taxon>
        <taxon>Candidatus Kueneniibacteriota</taxon>
    </lineage>
</organism>
<dbReference type="InterPro" id="IPR013216">
    <property type="entry name" value="Methyltransf_11"/>
</dbReference>
<dbReference type="InterPro" id="IPR006139">
    <property type="entry name" value="D-isomer_2_OHA_DH_cat_dom"/>
</dbReference>
<keyword evidence="3" id="KW-0560">Oxidoreductase</keyword>
<dbReference type="GO" id="GO:0008652">
    <property type="term" value="P:amino acid biosynthetic process"/>
    <property type="evidence" value="ECO:0007669"/>
    <property type="project" value="UniProtKB-KW"/>
</dbReference>
<dbReference type="InterPro" id="IPR029044">
    <property type="entry name" value="Nucleotide-diphossugar_trans"/>
</dbReference>
<dbReference type="Proteomes" id="UP000179136">
    <property type="component" value="Unassembled WGS sequence"/>
</dbReference>
<dbReference type="PROSITE" id="PS00671">
    <property type="entry name" value="D_2_HYDROXYACID_DH_3"/>
    <property type="match status" value="1"/>
</dbReference>
<feature type="domain" description="D-isomer specific 2-hydroxyacid dehydrogenase catalytic" evidence="5">
    <location>
        <begin position="546"/>
        <end position="837"/>
    </location>
</feature>
<dbReference type="Gene3D" id="3.40.50.150">
    <property type="entry name" value="Vaccinia Virus protein VP39"/>
    <property type="match status" value="1"/>
</dbReference>
<evidence type="ECO:0000256" key="2">
    <source>
        <dbReference type="ARBA" id="ARBA00022605"/>
    </source>
</evidence>
<proteinExistence type="inferred from homology"/>
<dbReference type="InterPro" id="IPR050857">
    <property type="entry name" value="D-2-hydroxyacid_DH"/>
</dbReference>
<dbReference type="GO" id="GO:0008757">
    <property type="term" value="F:S-adenosylmethionine-dependent methyltransferase activity"/>
    <property type="evidence" value="ECO:0007669"/>
    <property type="project" value="InterPro"/>
</dbReference>
<dbReference type="InterPro" id="IPR003329">
    <property type="entry name" value="Cytidylyl_trans"/>
</dbReference>
<evidence type="ECO:0000259" key="5">
    <source>
        <dbReference type="Pfam" id="PF00389"/>
    </source>
</evidence>
<dbReference type="InterPro" id="IPR029753">
    <property type="entry name" value="D-isomer_DH_CS"/>
</dbReference>
<dbReference type="PANTHER" id="PTHR42789:SF1">
    <property type="entry name" value="D-ISOMER SPECIFIC 2-HYDROXYACID DEHYDROGENASE FAMILY PROTEIN (AFU_ORTHOLOGUE AFUA_6G10090)"/>
    <property type="match status" value="1"/>
</dbReference>
<dbReference type="InterPro" id="IPR029752">
    <property type="entry name" value="D-isomer_DH_CS1"/>
</dbReference>
<sequence>MIKAQGKKINIIGIIPARGGSKGIPKKNIKSLAGQPLIAYTIIEAQKSKLIADIIVSSDSQEILNVARKYNVQTLKRPDYLATDSASSIDAVIHAVKEAEKINHRSYDYVIMLQPTTPLRKHYDIDRSLEKLITSEADSIISVVKSPGINPEWMKYIIGGKLVDIESGQIENAPRQKKEIYIRNGAIYAVKKEILINRKTFKGDNCLPYIMPFEQWINIDNISDWEKAEKILLKHENSYKKGSVKEFDDSWKEQIHETRQNYYTSGHPSNQIMMSFKNQWQVYKLFIGPIMSGMKVLEPGSGRGSISCYFAANGFDCYLLDTSQEVLEVAKSIFNENNLKANYICDDALNMPFQASYFDVIVHCGLLEHFEDYQKALGEQYRVLAPGGIIIANIVPEKFSIQKAFKFVNDFLAFSYKFLSQLKLVKKVNKTPKKSIYRSNHGSQVYADVLKDLGAKIEYQAGIFPVPSLSYSPQFPFSIMSPRIERFLVWLWYRVLDIRRLIWPDRHPWMCSEKWGQHILVVARKPKLIAYKKKRYSILNAIGPTITPQAKEILSNLGDLKTIDQNQSELEKEIANTEILVMQLGVKVDKKTIDLAKNLKIIAVAATGLDHIDTDYVESKGIKIISLKNETEFLSTITSTAELAFGLIIDLLRFNYEAFQSVKNYLWQREKFRGHSLRGQTLGILGLGRLGKMMARYGNAFKMNVMACDPYIEDNEFKKSNAKKVNFQELLERSDILTIHIHLNNGTENLFNQKIFDQMKNNSYLINTSRGKIVNEKELVKALESKKIAGYATDNLADEQSFAQNFSNHPLVEYAKNNNNCLILPHTGGTTYESRQATDIFIAKKISEILNQ</sequence>
<dbReference type="PANTHER" id="PTHR42789">
    <property type="entry name" value="D-ISOMER SPECIFIC 2-HYDROXYACID DEHYDROGENASE FAMILY PROTEIN (AFU_ORTHOLOGUE AFUA_6G10090)"/>
    <property type="match status" value="1"/>
</dbReference>
<evidence type="ECO:0000313" key="8">
    <source>
        <dbReference type="EMBL" id="OGG87275.1"/>
    </source>
</evidence>
<dbReference type="PROSITE" id="PS00065">
    <property type="entry name" value="D_2_HYDROXYACID_DH_1"/>
    <property type="match status" value="1"/>
</dbReference>
<dbReference type="Gene3D" id="3.40.50.720">
    <property type="entry name" value="NAD(P)-binding Rossmann-like Domain"/>
    <property type="match status" value="2"/>
</dbReference>
<protein>
    <recommendedName>
        <fullName evidence="10">Methyltransferase type 11 domain-containing protein</fullName>
    </recommendedName>
</protein>
<comment type="caution">
    <text evidence="8">The sequence shown here is derived from an EMBL/GenBank/DDBJ whole genome shotgun (WGS) entry which is preliminary data.</text>
</comment>
<reference evidence="8 9" key="1">
    <citation type="journal article" date="2016" name="Nat. Commun.">
        <title>Thousands of microbial genomes shed light on interconnected biogeochemical processes in an aquifer system.</title>
        <authorList>
            <person name="Anantharaman K."/>
            <person name="Brown C.T."/>
            <person name="Hug L.A."/>
            <person name="Sharon I."/>
            <person name="Castelle C.J."/>
            <person name="Probst A.J."/>
            <person name="Thomas B.C."/>
            <person name="Singh A."/>
            <person name="Wilkins M.J."/>
            <person name="Karaoz U."/>
            <person name="Brodie E.L."/>
            <person name="Williams K.H."/>
            <person name="Hubbard S.S."/>
            <person name="Banfield J.F."/>
        </authorList>
    </citation>
    <scope>NUCLEOTIDE SEQUENCE [LARGE SCALE GENOMIC DNA]</scope>
</reference>
<dbReference type="SUPFAM" id="SSF53448">
    <property type="entry name" value="Nucleotide-diphospho-sugar transferases"/>
    <property type="match status" value="1"/>
</dbReference>
<feature type="domain" description="D-isomer specific 2-hydroxyacid dehydrogenase NAD-binding" evidence="6">
    <location>
        <begin position="645"/>
        <end position="828"/>
    </location>
</feature>
<dbReference type="AlphaFoldDB" id="A0A1F6FN38"/>
<dbReference type="Pfam" id="PF00389">
    <property type="entry name" value="2-Hacid_dh"/>
    <property type="match status" value="1"/>
</dbReference>
<keyword evidence="2" id="KW-0028">Amino-acid biosynthesis</keyword>
<dbReference type="Gene3D" id="3.90.550.10">
    <property type="entry name" value="Spore Coat Polysaccharide Biosynthesis Protein SpsA, Chain A"/>
    <property type="match status" value="1"/>
</dbReference>
<evidence type="ECO:0000259" key="6">
    <source>
        <dbReference type="Pfam" id="PF02826"/>
    </source>
</evidence>
<dbReference type="CDD" id="cd02440">
    <property type="entry name" value="AdoMet_MTases"/>
    <property type="match status" value="1"/>
</dbReference>
<dbReference type="SUPFAM" id="SSF52283">
    <property type="entry name" value="Formate/glycerate dehydrogenase catalytic domain-like"/>
    <property type="match status" value="1"/>
</dbReference>
<dbReference type="SUPFAM" id="SSF51735">
    <property type="entry name" value="NAD(P)-binding Rossmann-fold domains"/>
    <property type="match status" value="1"/>
</dbReference>
<name>A0A1F6FN38_9BACT</name>
<keyword evidence="4" id="KW-0520">NAD</keyword>
<dbReference type="Pfam" id="PF02826">
    <property type="entry name" value="2-Hacid_dh_C"/>
    <property type="match status" value="1"/>
</dbReference>
<evidence type="ECO:0000259" key="7">
    <source>
        <dbReference type="Pfam" id="PF08241"/>
    </source>
</evidence>
<evidence type="ECO:0000313" key="9">
    <source>
        <dbReference type="Proteomes" id="UP000179136"/>
    </source>
</evidence>
<dbReference type="Pfam" id="PF08241">
    <property type="entry name" value="Methyltransf_11"/>
    <property type="match status" value="1"/>
</dbReference>
<dbReference type="EMBL" id="MFMW01000017">
    <property type="protein sequence ID" value="OGG87275.1"/>
    <property type="molecule type" value="Genomic_DNA"/>
</dbReference>
<dbReference type="GO" id="GO:0016616">
    <property type="term" value="F:oxidoreductase activity, acting on the CH-OH group of donors, NAD or NADP as acceptor"/>
    <property type="evidence" value="ECO:0007669"/>
    <property type="project" value="InterPro"/>
</dbReference>
<evidence type="ECO:0000256" key="1">
    <source>
        <dbReference type="ARBA" id="ARBA00005854"/>
    </source>
</evidence>